<dbReference type="OrthoDB" id="264396at2759"/>
<feature type="compositionally biased region" description="Polar residues" evidence="1">
    <location>
        <begin position="288"/>
        <end position="312"/>
    </location>
</feature>
<dbReference type="Proteomes" id="UP000419144">
    <property type="component" value="Unassembled WGS sequence"/>
</dbReference>
<feature type="transmembrane region" description="Helical" evidence="2">
    <location>
        <begin position="361"/>
        <end position="380"/>
    </location>
</feature>
<name>A0A640K923_LEITA</name>
<keyword evidence="2" id="KW-1133">Transmembrane helix</keyword>
<feature type="compositionally biased region" description="Basic and acidic residues" evidence="1">
    <location>
        <begin position="83"/>
        <end position="92"/>
    </location>
</feature>
<gene>
    <name evidence="3" type="ORF">LtaPh_0505500</name>
</gene>
<dbReference type="VEuPathDB" id="TriTrypDB:LtaPh_0505500"/>
<accession>A0A640K923</accession>
<keyword evidence="2" id="KW-0472">Membrane</keyword>
<evidence type="ECO:0000256" key="1">
    <source>
        <dbReference type="SAM" id="MobiDB-lite"/>
    </source>
</evidence>
<protein>
    <submittedName>
        <fullName evidence="3">Uncharacterized protein</fullName>
    </submittedName>
</protein>
<proteinExistence type="predicted"/>
<feature type="compositionally biased region" description="Polar residues" evidence="1">
    <location>
        <begin position="94"/>
        <end position="116"/>
    </location>
</feature>
<feature type="compositionally biased region" description="Polar residues" evidence="1">
    <location>
        <begin position="245"/>
        <end position="263"/>
    </location>
</feature>
<reference evidence="3" key="1">
    <citation type="submission" date="2019-11" db="EMBL/GenBank/DDBJ databases">
        <title>Leishmania tarentolae CDS.</title>
        <authorList>
            <person name="Goto Y."/>
            <person name="Yamagishi J."/>
        </authorList>
    </citation>
    <scope>NUCLEOTIDE SEQUENCE [LARGE SCALE GENOMIC DNA]</scope>
    <source>
        <strain evidence="3">Parrot Tar II</strain>
    </source>
</reference>
<dbReference type="AlphaFoldDB" id="A0A640K923"/>
<feature type="region of interest" description="Disordered" evidence="1">
    <location>
        <begin position="73"/>
        <end position="117"/>
    </location>
</feature>
<keyword evidence="2" id="KW-0812">Transmembrane</keyword>
<feature type="compositionally biased region" description="Basic and acidic residues" evidence="1">
    <location>
        <begin position="267"/>
        <end position="287"/>
    </location>
</feature>
<evidence type="ECO:0000313" key="4">
    <source>
        <dbReference type="Proteomes" id="UP000419144"/>
    </source>
</evidence>
<keyword evidence="4" id="KW-1185">Reference proteome</keyword>
<comment type="caution">
    <text evidence="3">The sequence shown here is derived from an EMBL/GenBank/DDBJ whole genome shotgun (WGS) entry which is preliminary data.</text>
</comment>
<evidence type="ECO:0000313" key="3">
    <source>
        <dbReference type="EMBL" id="GET85788.1"/>
    </source>
</evidence>
<sequence length="416" mass="44748">MALIASCNALYFPREPRDNVLEVRWCAQDAPLEPHTSIIFKAKCTAPQRFHALPRYGALLLADATGAATSSSDQRTTITFSLRESHSGRGDDISPTSVGRQTAPTPSHTSRASSATPGGLAYQERFAIEYVMIKSEPLAFQQILNSRAGASRLTDVVKNVWSLVASGAIPRSHLGVQAAINLKVYMENVVLQQSDPAPNGGDEATKVVVPPQACLVLPMASQRHGRSVTDSQYTDGSRRAWSPSPRLSSAGNGADQQGSTSSVSRRKPVDELRALREEIDTMRRESSTPHSTAGGNARNNSLPCSSTPSNQPSEHKGTAVMEPLSAHRAAGPSSHDVIMKFDMGGAESRSGSPGKQKKEGLKVYMVLMLMFALYVCLLFMRRGATHTVKVGSGNDTDAADKRYASQSALKEVPMRK</sequence>
<organism evidence="3 4">
    <name type="scientific">Leishmania tarentolae</name>
    <name type="common">Sauroleishmania tarentolae</name>
    <dbReference type="NCBI Taxonomy" id="5689"/>
    <lineage>
        <taxon>Eukaryota</taxon>
        <taxon>Discoba</taxon>
        <taxon>Euglenozoa</taxon>
        <taxon>Kinetoplastea</taxon>
        <taxon>Metakinetoplastina</taxon>
        <taxon>Trypanosomatida</taxon>
        <taxon>Trypanosomatidae</taxon>
        <taxon>Leishmaniinae</taxon>
        <taxon>Leishmania</taxon>
        <taxon>lizard Leishmania</taxon>
    </lineage>
</organism>
<evidence type="ECO:0000256" key="2">
    <source>
        <dbReference type="SAM" id="Phobius"/>
    </source>
</evidence>
<dbReference type="EMBL" id="BLBS01000006">
    <property type="protein sequence ID" value="GET85788.1"/>
    <property type="molecule type" value="Genomic_DNA"/>
</dbReference>
<feature type="region of interest" description="Disordered" evidence="1">
    <location>
        <begin position="220"/>
        <end position="318"/>
    </location>
</feature>